<protein>
    <submittedName>
        <fullName evidence="1">Uncharacterized protein</fullName>
    </submittedName>
</protein>
<accession>A0AAV4SRH5</accession>
<evidence type="ECO:0000313" key="1">
    <source>
        <dbReference type="EMBL" id="GIY35075.1"/>
    </source>
</evidence>
<organism evidence="1 2">
    <name type="scientific">Caerostris extrusa</name>
    <name type="common">Bark spider</name>
    <name type="synonym">Caerostris bankana</name>
    <dbReference type="NCBI Taxonomy" id="172846"/>
    <lineage>
        <taxon>Eukaryota</taxon>
        <taxon>Metazoa</taxon>
        <taxon>Ecdysozoa</taxon>
        <taxon>Arthropoda</taxon>
        <taxon>Chelicerata</taxon>
        <taxon>Arachnida</taxon>
        <taxon>Araneae</taxon>
        <taxon>Araneomorphae</taxon>
        <taxon>Entelegynae</taxon>
        <taxon>Araneoidea</taxon>
        <taxon>Araneidae</taxon>
        <taxon>Caerostris</taxon>
    </lineage>
</organism>
<reference evidence="1 2" key="1">
    <citation type="submission" date="2021-06" db="EMBL/GenBank/DDBJ databases">
        <title>Caerostris extrusa draft genome.</title>
        <authorList>
            <person name="Kono N."/>
            <person name="Arakawa K."/>
        </authorList>
    </citation>
    <scope>NUCLEOTIDE SEQUENCE [LARGE SCALE GENOMIC DNA]</scope>
</reference>
<keyword evidence="2" id="KW-1185">Reference proteome</keyword>
<name>A0AAV4SRH5_CAEEX</name>
<proteinExistence type="predicted"/>
<comment type="caution">
    <text evidence="1">The sequence shown here is derived from an EMBL/GenBank/DDBJ whole genome shotgun (WGS) entry which is preliminary data.</text>
</comment>
<sequence length="123" mass="13938">MKSWSTGSGGFQPVSDERREAVIGQRFTPRWEQALAWQIFCPFRKSIVKRTSSSALTLRSLKREKLSLPSFKIQRFIHQATLILSHVGGYVGDVSGNFLAVLLISEKRSDYDKISVQKCCSEK</sequence>
<evidence type="ECO:0000313" key="2">
    <source>
        <dbReference type="Proteomes" id="UP001054945"/>
    </source>
</evidence>
<gene>
    <name evidence="1" type="ORF">CEXT_141711</name>
</gene>
<dbReference type="EMBL" id="BPLR01009852">
    <property type="protein sequence ID" value="GIY35075.1"/>
    <property type="molecule type" value="Genomic_DNA"/>
</dbReference>
<dbReference type="Proteomes" id="UP001054945">
    <property type="component" value="Unassembled WGS sequence"/>
</dbReference>
<dbReference type="AlphaFoldDB" id="A0AAV4SRH5"/>